<accession>A0A073CMB5</accession>
<reference evidence="1 2" key="1">
    <citation type="journal article" date="2014" name="Appl. Environ. Microbiol.">
        <title>Elucidation of insertion elements encoded on plasmids and in vitro construction of shuttle vectors from the toxic cyanobacterium Planktothrix.</title>
        <authorList>
            <person name="Christiansen G."/>
            <person name="Goesmann A."/>
            <person name="Kurmayer R."/>
        </authorList>
    </citation>
    <scope>NUCLEOTIDE SEQUENCE [LARGE SCALE GENOMIC DNA]</scope>
    <source>
        <strain evidence="1 2">NIVA-CYA 126/8</strain>
        <plasmid evidence="1">pPA79</plasmid>
    </source>
</reference>
<protein>
    <recommendedName>
        <fullName evidence="3">Ribbon-helix-helix protein CopG domain-containing protein</fullName>
    </recommendedName>
</protein>
<gene>
    <name evidence="1" type="ORF">A19Y_8024</name>
</gene>
<dbReference type="AlphaFoldDB" id="A0A073CMB5"/>
<evidence type="ECO:0000313" key="2">
    <source>
        <dbReference type="Proteomes" id="UP000027395"/>
    </source>
</evidence>
<dbReference type="PATRIC" id="fig|388467.6.peg.4831"/>
<proteinExistence type="predicted"/>
<keyword evidence="1" id="KW-0614">Plasmid</keyword>
<evidence type="ECO:0000313" key="1">
    <source>
        <dbReference type="EMBL" id="KEI65130.1"/>
    </source>
</evidence>
<evidence type="ECO:0008006" key="3">
    <source>
        <dbReference type="Google" id="ProtNLM"/>
    </source>
</evidence>
<sequence length="73" mass="7975">MSTVYVGARIPVSLHQRLSEHISKTGASKSEVMASALAAYLGSVQDASLREMVFQLEKRVAMLEATIILRVLD</sequence>
<dbReference type="Proteomes" id="UP000027395">
    <property type="component" value="Plasmid pPA79"/>
</dbReference>
<name>A0A073CMB5_PLAA1</name>
<dbReference type="HOGENOM" id="CLU_199600_1_0_3"/>
<dbReference type="RefSeq" id="WP_042158685.1">
    <property type="nucleotide sequence ID" value="NZ_CM002808.1"/>
</dbReference>
<geneLocation type="plasmid" evidence="1 2">
    <name>pPA79</name>
</geneLocation>
<dbReference type="EMBL" id="CM002808">
    <property type="protein sequence ID" value="KEI65130.1"/>
    <property type="molecule type" value="Genomic_DNA"/>
</dbReference>
<keyword evidence="2" id="KW-1185">Reference proteome</keyword>
<organism evidence="1 2">
    <name type="scientific">Planktothrix agardhii (strain NIVA-CYA 126/8)</name>
    <dbReference type="NCBI Taxonomy" id="388467"/>
    <lineage>
        <taxon>Bacteria</taxon>
        <taxon>Bacillati</taxon>
        <taxon>Cyanobacteriota</taxon>
        <taxon>Cyanophyceae</taxon>
        <taxon>Oscillatoriophycideae</taxon>
        <taxon>Oscillatoriales</taxon>
        <taxon>Microcoleaceae</taxon>
        <taxon>Planktothrix</taxon>
    </lineage>
</organism>